<dbReference type="SUPFAM" id="SSF51338">
    <property type="entry name" value="Composite domain of metallo-dependent hydrolases"/>
    <property type="match status" value="1"/>
</dbReference>
<protein>
    <submittedName>
        <fullName evidence="2">Amidohydrolase</fullName>
    </submittedName>
</protein>
<dbReference type="InterPro" id="IPR032466">
    <property type="entry name" value="Metal_Hydrolase"/>
</dbReference>
<dbReference type="AlphaFoldDB" id="A0A554NB57"/>
<keyword evidence="3" id="KW-1185">Reference proteome</keyword>
<dbReference type="InParanoid" id="A0A554NB57"/>
<dbReference type="SUPFAM" id="SSF51556">
    <property type="entry name" value="Metallo-dependent hydrolases"/>
    <property type="match status" value="1"/>
</dbReference>
<sequence>MTAPADLVLTNAAVHTLAPGDGPTGRPASDTPGDEIHEAVAVRDGRIVRLGTAHEVEFLVGATTTVHDCAGRVVLPGFVDAHTHMDMVGRYLVHAALGGATGPDDAVERLVEGAHPADRGEWILGFGYDESTWDESRFLTRADLDRVSEERPVAAFREDLHQVSLNGVALARLADDIADENLQHSGDEPTGVAVEGAVGTVLDATRGDRPERDLLRAASDRAAELGITAVGDMVRDHRVPRAYRDLARDGDLGLRVRLNYWTDFLDALERTGLSTGDGDDLVRVGAVKSYTDGSLGARTARLSEPYADVDASEAGDPRGQWVVPPEEFAGYVERADELGLQFCAHAIGDEAIAAVLGAYADTDAAAARHRVEHVEVLTDALIARFGEVGAVASVQPNFLKWARDGGLYEARLGRERARASNRYAALRESGVPLAFGSDTMPLGPLFGVQQAVTAPAPEQRLDVADALRAYTHGAAYALRDEDRFGTLRAGIHADLVVLGASPWAVDPGGIGDIDVVRTFVGGEPTYVAE</sequence>
<name>A0A554NB57_9EURY</name>
<dbReference type="Proteomes" id="UP000319894">
    <property type="component" value="Unassembled WGS sequence"/>
</dbReference>
<dbReference type="PANTHER" id="PTHR22642">
    <property type="entry name" value="IMIDAZOLONEPROPIONASE"/>
    <property type="match status" value="1"/>
</dbReference>
<dbReference type="GO" id="GO:0016810">
    <property type="term" value="F:hydrolase activity, acting on carbon-nitrogen (but not peptide) bonds"/>
    <property type="evidence" value="ECO:0007669"/>
    <property type="project" value="InterPro"/>
</dbReference>
<dbReference type="InterPro" id="IPR011059">
    <property type="entry name" value="Metal-dep_hydrolase_composite"/>
</dbReference>
<evidence type="ECO:0000313" key="2">
    <source>
        <dbReference type="EMBL" id="TSD14210.1"/>
    </source>
</evidence>
<organism evidence="2 3">
    <name type="scientific">Haloglomus irregulare</name>
    <dbReference type="NCBI Taxonomy" id="2234134"/>
    <lineage>
        <taxon>Archaea</taxon>
        <taxon>Methanobacteriati</taxon>
        <taxon>Methanobacteriota</taxon>
        <taxon>Stenosarchaea group</taxon>
        <taxon>Halobacteria</taxon>
        <taxon>Halobacteriales</taxon>
        <taxon>Natronomonadaceae</taxon>
        <taxon>Haloglomus</taxon>
    </lineage>
</organism>
<dbReference type="CDD" id="cd01300">
    <property type="entry name" value="YtcJ_like"/>
    <property type="match status" value="1"/>
</dbReference>
<dbReference type="PANTHER" id="PTHR22642:SF2">
    <property type="entry name" value="PROTEIN LONG AFTER FAR-RED 3"/>
    <property type="match status" value="1"/>
</dbReference>
<dbReference type="InterPro" id="IPR013108">
    <property type="entry name" value="Amidohydro_3"/>
</dbReference>
<evidence type="ECO:0000313" key="3">
    <source>
        <dbReference type="Proteomes" id="UP000319894"/>
    </source>
</evidence>
<evidence type="ECO:0000259" key="1">
    <source>
        <dbReference type="Pfam" id="PF07969"/>
    </source>
</evidence>
<dbReference type="Gene3D" id="3.10.310.70">
    <property type="match status" value="1"/>
</dbReference>
<dbReference type="InterPro" id="IPR033932">
    <property type="entry name" value="YtcJ-like"/>
</dbReference>
<dbReference type="Gene3D" id="2.30.40.10">
    <property type="entry name" value="Urease, subunit C, domain 1"/>
    <property type="match status" value="1"/>
</dbReference>
<reference evidence="2 3" key="1">
    <citation type="submission" date="2018-06" db="EMBL/GenBank/DDBJ databases">
        <title>Natronomonas sp. F16-60 a new haloarchaeon isolated from a solar saltern of Isla Cristina, Huelva, Spain.</title>
        <authorList>
            <person name="Duran-Viseras A."/>
            <person name="Sanchez-Porro C."/>
            <person name="Ventosa A."/>
        </authorList>
    </citation>
    <scope>NUCLEOTIDE SEQUENCE [LARGE SCALE GENOMIC DNA]</scope>
    <source>
        <strain evidence="2 3">F16-60</strain>
    </source>
</reference>
<dbReference type="Gene3D" id="3.20.20.140">
    <property type="entry name" value="Metal-dependent hydrolases"/>
    <property type="match status" value="1"/>
</dbReference>
<dbReference type="OrthoDB" id="8791at2157"/>
<dbReference type="Pfam" id="PF07969">
    <property type="entry name" value="Amidohydro_3"/>
    <property type="match status" value="1"/>
</dbReference>
<comment type="caution">
    <text evidence="2">The sequence shown here is derived from an EMBL/GenBank/DDBJ whole genome shotgun (WGS) entry which is preliminary data.</text>
</comment>
<dbReference type="RefSeq" id="WP_144261657.1">
    <property type="nucleotide sequence ID" value="NZ_QMDX01000004.1"/>
</dbReference>
<feature type="domain" description="Amidohydrolase 3" evidence="1">
    <location>
        <begin position="66"/>
        <end position="526"/>
    </location>
</feature>
<keyword evidence="2" id="KW-0378">Hydrolase</keyword>
<proteinExistence type="predicted"/>
<gene>
    <name evidence="2" type="ORF">DP107_08105</name>
</gene>
<accession>A0A554NB57</accession>
<dbReference type="EMBL" id="QMDX01000004">
    <property type="protein sequence ID" value="TSD14210.1"/>
    <property type="molecule type" value="Genomic_DNA"/>
</dbReference>